<dbReference type="Proteomes" id="UP000008311">
    <property type="component" value="Unassembled WGS sequence"/>
</dbReference>
<reference evidence="2" key="1">
    <citation type="journal article" date="2010" name="Nat. Biotechnol.">
        <title>Draft genome sequence of the oilseed species Ricinus communis.</title>
        <authorList>
            <person name="Chan A.P."/>
            <person name="Crabtree J."/>
            <person name="Zhao Q."/>
            <person name="Lorenzi H."/>
            <person name="Orvis J."/>
            <person name="Puiu D."/>
            <person name="Melake-Berhan A."/>
            <person name="Jones K.M."/>
            <person name="Redman J."/>
            <person name="Chen G."/>
            <person name="Cahoon E.B."/>
            <person name="Gedil M."/>
            <person name="Stanke M."/>
            <person name="Haas B.J."/>
            <person name="Wortman J.R."/>
            <person name="Fraser-Liggett C.M."/>
            <person name="Ravel J."/>
            <person name="Rabinowicz P.D."/>
        </authorList>
    </citation>
    <scope>NUCLEOTIDE SEQUENCE [LARGE SCALE GENOMIC DNA]</scope>
    <source>
        <strain evidence="2">cv. Hale</strain>
    </source>
</reference>
<dbReference type="AlphaFoldDB" id="B9SJ77"/>
<evidence type="ECO:0000313" key="1">
    <source>
        <dbReference type="EMBL" id="EEF36323.1"/>
    </source>
</evidence>
<organism evidence="1 2">
    <name type="scientific">Ricinus communis</name>
    <name type="common">Castor bean</name>
    <dbReference type="NCBI Taxonomy" id="3988"/>
    <lineage>
        <taxon>Eukaryota</taxon>
        <taxon>Viridiplantae</taxon>
        <taxon>Streptophyta</taxon>
        <taxon>Embryophyta</taxon>
        <taxon>Tracheophyta</taxon>
        <taxon>Spermatophyta</taxon>
        <taxon>Magnoliopsida</taxon>
        <taxon>eudicotyledons</taxon>
        <taxon>Gunneridae</taxon>
        <taxon>Pentapetalae</taxon>
        <taxon>rosids</taxon>
        <taxon>fabids</taxon>
        <taxon>Malpighiales</taxon>
        <taxon>Euphorbiaceae</taxon>
        <taxon>Acalyphoideae</taxon>
        <taxon>Acalypheae</taxon>
        <taxon>Ricinus</taxon>
    </lineage>
</organism>
<proteinExistence type="predicted"/>
<evidence type="ECO:0000313" key="2">
    <source>
        <dbReference type="Proteomes" id="UP000008311"/>
    </source>
</evidence>
<keyword evidence="2" id="KW-1185">Reference proteome</keyword>
<sequence>MATAAANLDGECYAKQPSIASTFELQRKLVQLPPAVPPGTTKSTAKQQE</sequence>
<dbReference type="InParanoid" id="B9SJ77"/>
<name>B9SJ77_RICCO</name>
<protein>
    <submittedName>
        <fullName evidence="1">Uncharacterized protein</fullName>
    </submittedName>
</protein>
<gene>
    <name evidence="1" type="ORF">RCOM_1478340</name>
</gene>
<dbReference type="EMBL" id="EQ973982">
    <property type="protein sequence ID" value="EEF36323.1"/>
    <property type="molecule type" value="Genomic_DNA"/>
</dbReference>
<accession>B9SJ77</accession>